<evidence type="ECO:0000256" key="1">
    <source>
        <dbReference type="ARBA" id="ARBA00023319"/>
    </source>
</evidence>
<keyword evidence="1" id="KW-0393">Immunoglobulin domain</keyword>
<feature type="transmembrane region" description="Helical" evidence="3">
    <location>
        <begin position="500"/>
        <end position="523"/>
    </location>
</feature>
<dbReference type="InterPro" id="IPR003599">
    <property type="entry name" value="Ig_sub"/>
</dbReference>
<dbReference type="SMART" id="SM00409">
    <property type="entry name" value="IG"/>
    <property type="match status" value="4"/>
</dbReference>
<comment type="caution">
    <text evidence="6">The sequence shown here is derived from an EMBL/GenBank/DDBJ whole genome shotgun (WGS) entry which is preliminary data.</text>
</comment>
<evidence type="ECO:0000256" key="3">
    <source>
        <dbReference type="SAM" id="Phobius"/>
    </source>
</evidence>
<dbReference type="EMBL" id="QNUK01000002">
    <property type="protein sequence ID" value="KAF5909878.1"/>
    <property type="molecule type" value="Genomic_DNA"/>
</dbReference>
<evidence type="ECO:0000256" key="2">
    <source>
        <dbReference type="SAM" id="MobiDB-lite"/>
    </source>
</evidence>
<dbReference type="InterPro" id="IPR036179">
    <property type="entry name" value="Ig-like_dom_sf"/>
</dbReference>
<feature type="domain" description="Ig-like" evidence="5">
    <location>
        <begin position="141"/>
        <end position="229"/>
    </location>
</feature>
<dbReference type="InterPro" id="IPR007110">
    <property type="entry name" value="Ig-like_dom"/>
</dbReference>
<keyword evidence="3" id="KW-1133">Transmembrane helix</keyword>
<feature type="compositionally biased region" description="Polar residues" evidence="2">
    <location>
        <begin position="562"/>
        <end position="574"/>
    </location>
</feature>
<feature type="domain" description="Ig-like" evidence="5">
    <location>
        <begin position="234"/>
        <end position="316"/>
    </location>
</feature>
<protein>
    <submittedName>
        <fullName evidence="6">Myelin-associated glycoprotein-like</fullName>
    </submittedName>
</protein>
<sequence>SAPVMDRFRPLKLFIAVSLLVGVCHCWWVSVDSVNAVRGSCVLVPCSTVAYSKVAWYKYVSRGYPTVYSNDYSEILSEFRGRTSVPGSGYSGDCRLRIDNVQDSDSDVRMYVWVWDRDGYNQGFYDDHQIIDIYVWDPTEPEITVETKQVEGKPFTATCTFRHSCRSSPPWIYWHGASPISNTVTNTEDYEGLWESKATATFSVTQNTSLSCSSSLSGTSYWSTSVFINVLYAPKNVRIDYTRSSTVDEGNKISLQCTSNSNPAVTAYEWVVTQNTTTTRYRENPLVLQNVRRDTSVSCSATNSVGTGRSQQLSLSVNYAPTDVKVDYTGSSSVVEGGQISLTCNSMSRPAPTHHEWLIFPNSTTISHKGNTVVLQDVRRNTSVSCIANNSMGQGESKQLLLNVHYSPSILPGSVCFTRNGILTCECQADAKPNANISWTVNGRTAVFPIFNTTTQHNGSLTVSELTGPQGHNVTCTAANIVGQEFTQILVQFEGNASPLVVAGTAGAAGVCIIIIVAVAVIVRCKKRGHAEPSGDLTIAQPIKREKRCHDDHTDSEEDLYANTQQVQQTYKEQ</sequence>
<keyword evidence="3" id="KW-0472">Membrane</keyword>
<dbReference type="PROSITE" id="PS50835">
    <property type="entry name" value="IG_LIKE"/>
    <property type="match status" value="4"/>
</dbReference>
<keyword evidence="3" id="KW-0812">Transmembrane</keyword>
<accession>A0A8J4XK56</accession>
<organism evidence="6 7">
    <name type="scientific">Clarias magur</name>
    <name type="common">Asian catfish</name>
    <name type="synonym">Macropteronotus magur</name>
    <dbReference type="NCBI Taxonomy" id="1594786"/>
    <lineage>
        <taxon>Eukaryota</taxon>
        <taxon>Metazoa</taxon>
        <taxon>Chordata</taxon>
        <taxon>Craniata</taxon>
        <taxon>Vertebrata</taxon>
        <taxon>Euteleostomi</taxon>
        <taxon>Actinopterygii</taxon>
        <taxon>Neopterygii</taxon>
        <taxon>Teleostei</taxon>
        <taxon>Ostariophysi</taxon>
        <taxon>Siluriformes</taxon>
        <taxon>Clariidae</taxon>
        <taxon>Clarias</taxon>
    </lineage>
</organism>
<feature type="domain" description="Ig-like" evidence="5">
    <location>
        <begin position="321"/>
        <end position="403"/>
    </location>
</feature>
<dbReference type="PANTHER" id="PTHR46484:SF1">
    <property type="entry name" value="SCHWANN CELL MYELIN PROTEIN-RELATED"/>
    <property type="match status" value="1"/>
</dbReference>
<dbReference type="Proteomes" id="UP000727407">
    <property type="component" value="Unassembled WGS sequence"/>
</dbReference>
<reference evidence="6" key="1">
    <citation type="submission" date="2020-07" db="EMBL/GenBank/DDBJ databases">
        <title>Clarias magur genome sequencing, assembly and annotation.</title>
        <authorList>
            <person name="Kushwaha B."/>
            <person name="Kumar R."/>
            <person name="Das P."/>
            <person name="Joshi C.G."/>
            <person name="Kumar D."/>
            <person name="Nagpure N.S."/>
            <person name="Pandey M."/>
            <person name="Agarwal S."/>
            <person name="Srivastava S."/>
            <person name="Singh M."/>
            <person name="Sahoo L."/>
            <person name="Jayasankar P."/>
            <person name="Meher P.K."/>
            <person name="Koringa P.G."/>
            <person name="Iquebal M.A."/>
            <person name="Das S.P."/>
            <person name="Bit A."/>
            <person name="Patnaik S."/>
            <person name="Patel N."/>
            <person name="Shah T.M."/>
            <person name="Hinsu A."/>
            <person name="Jena J.K."/>
        </authorList>
    </citation>
    <scope>NUCLEOTIDE SEQUENCE</scope>
    <source>
        <strain evidence="6">CIFAMagur01</strain>
        <tissue evidence="6">Testis</tissue>
    </source>
</reference>
<dbReference type="OrthoDB" id="10039395at2759"/>
<feature type="signal peptide" evidence="4">
    <location>
        <begin position="1"/>
        <end position="26"/>
    </location>
</feature>
<dbReference type="PANTHER" id="PTHR46484">
    <property type="entry name" value="SI:CH211-171H4.5-RELATED"/>
    <property type="match status" value="1"/>
</dbReference>
<dbReference type="InterPro" id="IPR013783">
    <property type="entry name" value="Ig-like_fold"/>
</dbReference>
<gene>
    <name evidence="6" type="ORF">DAT39_000411</name>
</gene>
<dbReference type="InterPro" id="IPR013151">
    <property type="entry name" value="Immunoglobulin_dom"/>
</dbReference>
<dbReference type="SUPFAM" id="SSF48726">
    <property type="entry name" value="Immunoglobulin"/>
    <property type="match status" value="5"/>
</dbReference>
<proteinExistence type="predicted"/>
<feature type="region of interest" description="Disordered" evidence="2">
    <location>
        <begin position="548"/>
        <end position="574"/>
    </location>
</feature>
<feature type="domain" description="Ig-like" evidence="5">
    <location>
        <begin position="408"/>
        <end position="487"/>
    </location>
</feature>
<evidence type="ECO:0000313" key="7">
    <source>
        <dbReference type="Proteomes" id="UP000727407"/>
    </source>
</evidence>
<feature type="non-terminal residue" evidence="6">
    <location>
        <position position="1"/>
    </location>
</feature>
<name>A0A8J4XK56_CLAMG</name>
<dbReference type="AlphaFoldDB" id="A0A8J4XK56"/>
<feature type="non-terminal residue" evidence="6">
    <location>
        <position position="574"/>
    </location>
</feature>
<evidence type="ECO:0000256" key="4">
    <source>
        <dbReference type="SAM" id="SignalP"/>
    </source>
</evidence>
<evidence type="ECO:0000313" key="6">
    <source>
        <dbReference type="EMBL" id="KAF5909878.1"/>
    </source>
</evidence>
<feature type="chain" id="PRO_5035183057" evidence="4">
    <location>
        <begin position="27"/>
        <end position="574"/>
    </location>
</feature>
<evidence type="ECO:0000259" key="5">
    <source>
        <dbReference type="PROSITE" id="PS50835"/>
    </source>
</evidence>
<dbReference type="Gene3D" id="2.60.40.10">
    <property type="entry name" value="Immunoglobulins"/>
    <property type="match status" value="5"/>
</dbReference>
<keyword evidence="4" id="KW-0732">Signal</keyword>
<dbReference type="Pfam" id="PF00047">
    <property type="entry name" value="ig"/>
    <property type="match status" value="1"/>
</dbReference>
<keyword evidence="7" id="KW-1185">Reference proteome</keyword>